<evidence type="ECO:0000256" key="1">
    <source>
        <dbReference type="ARBA" id="ARBA00006226"/>
    </source>
</evidence>
<evidence type="ECO:0000256" key="2">
    <source>
        <dbReference type="ARBA" id="ARBA00022649"/>
    </source>
</evidence>
<sequence length="97" mass="11145">MPRLIWSPEAVEDLVRLHAFLVTKSPDAARRAIKAIRQQVKPLARHPEAGRFIEDMPPEFMEWFIEFGNSGYLALYHFDGKKVVILAVRHGLEAGYQ</sequence>
<evidence type="ECO:0000313" key="4">
    <source>
        <dbReference type="Proteomes" id="UP000584867"/>
    </source>
</evidence>
<dbReference type="EMBL" id="JACHIO010000023">
    <property type="protein sequence ID" value="MBB5066111.1"/>
    <property type="molecule type" value="Genomic_DNA"/>
</dbReference>
<accession>A0A7W7ZU36</accession>
<dbReference type="Pfam" id="PF05016">
    <property type="entry name" value="ParE_toxin"/>
    <property type="match status" value="1"/>
</dbReference>
<reference evidence="3 4" key="1">
    <citation type="submission" date="2020-08" db="EMBL/GenBank/DDBJ databases">
        <title>Genomic Encyclopedia of Type Strains, Phase IV (KMG-V): Genome sequencing to study the core and pangenomes of soil and plant-associated prokaryotes.</title>
        <authorList>
            <person name="Whitman W."/>
        </authorList>
    </citation>
    <scope>NUCLEOTIDE SEQUENCE [LARGE SCALE GENOMIC DNA]</scope>
    <source>
        <strain evidence="3 4">X5P3</strain>
    </source>
</reference>
<proteinExistence type="inferred from homology"/>
<dbReference type="AlphaFoldDB" id="A0A7W7ZU36"/>
<organism evidence="3 4">
    <name type="scientific">Granulicella mallensis</name>
    <dbReference type="NCBI Taxonomy" id="940614"/>
    <lineage>
        <taxon>Bacteria</taxon>
        <taxon>Pseudomonadati</taxon>
        <taxon>Acidobacteriota</taxon>
        <taxon>Terriglobia</taxon>
        <taxon>Terriglobales</taxon>
        <taxon>Acidobacteriaceae</taxon>
        <taxon>Granulicella</taxon>
    </lineage>
</organism>
<dbReference type="PANTHER" id="PTHR33755">
    <property type="entry name" value="TOXIN PARE1-RELATED"/>
    <property type="match status" value="1"/>
</dbReference>
<comment type="similarity">
    <text evidence="1">Belongs to the RelE toxin family.</text>
</comment>
<name>A0A7W7ZU36_9BACT</name>
<keyword evidence="2" id="KW-1277">Toxin-antitoxin system</keyword>
<evidence type="ECO:0000313" key="3">
    <source>
        <dbReference type="EMBL" id="MBB5066111.1"/>
    </source>
</evidence>
<dbReference type="Proteomes" id="UP000584867">
    <property type="component" value="Unassembled WGS sequence"/>
</dbReference>
<dbReference type="PANTHER" id="PTHR33755:SF7">
    <property type="entry name" value="TOXIN MODULE OF TOXIN-ANTITOXIN SYSTEM RELE_STBE FAMILY"/>
    <property type="match status" value="1"/>
</dbReference>
<protein>
    <submittedName>
        <fullName evidence="3">Plasmid stabilization system protein ParE</fullName>
    </submittedName>
</protein>
<dbReference type="InterPro" id="IPR007712">
    <property type="entry name" value="RelE/ParE_toxin"/>
</dbReference>
<dbReference type="RefSeq" id="WP_184259373.1">
    <property type="nucleotide sequence ID" value="NZ_JACHIO010000023.1"/>
</dbReference>
<dbReference type="Gene3D" id="3.30.2310.20">
    <property type="entry name" value="RelE-like"/>
    <property type="match status" value="1"/>
</dbReference>
<dbReference type="InterPro" id="IPR035093">
    <property type="entry name" value="RelE/ParE_toxin_dom_sf"/>
</dbReference>
<gene>
    <name evidence="3" type="ORF">HDF15_004483</name>
</gene>
<dbReference type="InterPro" id="IPR051803">
    <property type="entry name" value="TA_system_RelE-like_toxin"/>
</dbReference>
<comment type="caution">
    <text evidence="3">The sequence shown here is derived from an EMBL/GenBank/DDBJ whole genome shotgun (WGS) entry which is preliminary data.</text>
</comment>